<feature type="domain" description="Glucose-methanol-choline oxidoreductase N-terminal" evidence="8">
    <location>
        <begin position="1856"/>
        <end position="1870"/>
    </location>
</feature>
<evidence type="ECO:0000313" key="10">
    <source>
        <dbReference type="Proteomes" id="UP000094527"/>
    </source>
</evidence>
<name>A0A1D2N138_ORCCI</name>
<keyword evidence="6" id="KW-0472">Membrane</keyword>
<protein>
    <recommendedName>
        <fullName evidence="7 8">Glucose-methanol-choline oxidoreductase N-terminal domain-containing protein</fullName>
    </recommendedName>
</protein>
<dbReference type="OrthoDB" id="269227at2759"/>
<dbReference type="SUPFAM" id="SSF54373">
    <property type="entry name" value="FAD-linked reductases, C-terminal domain"/>
    <property type="match status" value="4"/>
</dbReference>
<dbReference type="Pfam" id="PF00732">
    <property type="entry name" value="GMC_oxred_N"/>
    <property type="match status" value="4"/>
</dbReference>
<feature type="non-terminal residue" evidence="9">
    <location>
        <position position="2074"/>
    </location>
</feature>
<dbReference type="EMBL" id="LJIJ01000305">
    <property type="protein sequence ID" value="ODM98989.1"/>
    <property type="molecule type" value="Genomic_DNA"/>
</dbReference>
<dbReference type="Gene3D" id="3.30.560.10">
    <property type="entry name" value="Glucose Oxidase, domain 3"/>
    <property type="match status" value="3"/>
</dbReference>
<dbReference type="InterPro" id="IPR012132">
    <property type="entry name" value="GMC_OxRdtase"/>
</dbReference>
<keyword evidence="6" id="KW-1133">Transmembrane helix</keyword>
<dbReference type="GO" id="GO:0016614">
    <property type="term" value="F:oxidoreductase activity, acting on CH-OH group of donors"/>
    <property type="evidence" value="ECO:0007669"/>
    <property type="project" value="InterPro"/>
</dbReference>
<dbReference type="STRING" id="48709.A0A1D2N138"/>
<dbReference type="GO" id="GO:0050660">
    <property type="term" value="F:flavin adenine dinucleotide binding"/>
    <property type="evidence" value="ECO:0007669"/>
    <property type="project" value="InterPro"/>
</dbReference>
<evidence type="ECO:0000256" key="2">
    <source>
        <dbReference type="ARBA" id="ARBA00010790"/>
    </source>
</evidence>
<comment type="cofactor">
    <cofactor evidence="1">
        <name>FAD</name>
        <dbReference type="ChEBI" id="CHEBI:57692"/>
    </cofactor>
</comment>
<dbReference type="InterPro" id="IPR000172">
    <property type="entry name" value="GMC_OxRdtase_N"/>
</dbReference>
<dbReference type="InterPro" id="IPR036188">
    <property type="entry name" value="FAD/NAD-bd_sf"/>
</dbReference>
<keyword evidence="6" id="KW-0812">Transmembrane</keyword>
<evidence type="ECO:0000256" key="3">
    <source>
        <dbReference type="ARBA" id="ARBA00022630"/>
    </source>
</evidence>
<dbReference type="PROSITE" id="PS00623">
    <property type="entry name" value="GMC_OXRED_1"/>
    <property type="match status" value="3"/>
</dbReference>
<dbReference type="Proteomes" id="UP000094527">
    <property type="component" value="Unassembled WGS sequence"/>
</dbReference>
<comment type="caution">
    <text evidence="9">The sequence shown here is derived from an EMBL/GenBank/DDBJ whole genome shotgun (WGS) entry which is preliminary data.</text>
</comment>
<evidence type="ECO:0000259" key="7">
    <source>
        <dbReference type="PROSITE" id="PS00623"/>
    </source>
</evidence>
<proteinExistence type="inferred from homology"/>
<evidence type="ECO:0000256" key="5">
    <source>
        <dbReference type="RuleBase" id="RU003968"/>
    </source>
</evidence>
<gene>
    <name evidence="9" type="ORF">Ocin01_07691</name>
</gene>
<feature type="domain" description="Glucose-methanol-choline oxidoreductase N-terminal" evidence="8">
    <location>
        <begin position="834"/>
        <end position="848"/>
    </location>
</feature>
<dbReference type="InterPro" id="IPR007867">
    <property type="entry name" value="GMC_OxRtase_C"/>
</dbReference>
<dbReference type="PROSITE" id="PS00624">
    <property type="entry name" value="GMC_OXRED_2"/>
    <property type="match status" value="2"/>
</dbReference>
<evidence type="ECO:0000313" key="9">
    <source>
        <dbReference type="EMBL" id="ODM98989.1"/>
    </source>
</evidence>
<dbReference type="OMA" id="GCEQHEH"/>
<keyword evidence="4 5" id="KW-0274">FAD</keyword>
<reference evidence="9 10" key="1">
    <citation type="journal article" date="2016" name="Genome Biol. Evol.">
        <title>Gene Family Evolution Reflects Adaptation to Soil Environmental Stressors in the Genome of the Collembolan Orchesella cincta.</title>
        <authorList>
            <person name="Faddeeva-Vakhrusheva A."/>
            <person name="Derks M.F."/>
            <person name="Anvar S.Y."/>
            <person name="Agamennone V."/>
            <person name="Suring W."/>
            <person name="Smit S."/>
            <person name="van Straalen N.M."/>
            <person name="Roelofs D."/>
        </authorList>
    </citation>
    <scope>NUCLEOTIDE SEQUENCE [LARGE SCALE GENOMIC DNA]</scope>
    <source>
        <tissue evidence="9">Mixed pool</tissue>
    </source>
</reference>
<dbReference type="Gene3D" id="3.50.50.60">
    <property type="entry name" value="FAD/NAD(P)-binding domain"/>
    <property type="match status" value="4"/>
</dbReference>
<dbReference type="PANTHER" id="PTHR11552">
    <property type="entry name" value="GLUCOSE-METHANOL-CHOLINE GMC OXIDOREDUCTASE"/>
    <property type="match status" value="1"/>
</dbReference>
<keyword evidence="3 5" id="KW-0285">Flavoprotein</keyword>
<evidence type="ECO:0000256" key="1">
    <source>
        <dbReference type="ARBA" id="ARBA00001974"/>
    </source>
</evidence>
<feature type="domain" description="Glucose-methanol-choline oxidoreductase N-terminal" evidence="7">
    <location>
        <begin position="659"/>
        <end position="682"/>
    </location>
</feature>
<feature type="transmembrane region" description="Helical" evidence="6">
    <location>
        <begin position="20"/>
        <end position="39"/>
    </location>
</feature>
<evidence type="ECO:0000259" key="8">
    <source>
        <dbReference type="PROSITE" id="PS00624"/>
    </source>
</evidence>
<feature type="domain" description="Glucose-methanol-choline oxidoreductase N-terminal" evidence="7">
    <location>
        <begin position="140"/>
        <end position="163"/>
    </location>
</feature>
<keyword evidence="10" id="KW-1185">Reference proteome</keyword>
<evidence type="ECO:0000256" key="6">
    <source>
        <dbReference type="SAM" id="Phobius"/>
    </source>
</evidence>
<dbReference type="PANTHER" id="PTHR11552:SF147">
    <property type="entry name" value="CHOLINE DEHYDROGENASE, MITOCHONDRIAL"/>
    <property type="match status" value="1"/>
</dbReference>
<feature type="domain" description="Glucose-methanol-choline oxidoreductase N-terminal" evidence="7">
    <location>
        <begin position="1158"/>
        <end position="1181"/>
    </location>
</feature>
<comment type="similarity">
    <text evidence="2 5">Belongs to the GMC oxidoreductase family.</text>
</comment>
<dbReference type="Gene3D" id="3.30.410.40">
    <property type="match status" value="1"/>
</dbReference>
<dbReference type="SUPFAM" id="SSF51905">
    <property type="entry name" value="FAD/NAD(P)-binding domain"/>
    <property type="match status" value="4"/>
</dbReference>
<accession>A0A1D2N138</accession>
<dbReference type="Pfam" id="PF05199">
    <property type="entry name" value="GMC_oxred_C"/>
    <property type="match status" value="2"/>
</dbReference>
<evidence type="ECO:0000256" key="4">
    <source>
        <dbReference type="ARBA" id="ARBA00022827"/>
    </source>
</evidence>
<organism evidence="9 10">
    <name type="scientific">Orchesella cincta</name>
    <name type="common">Springtail</name>
    <name type="synonym">Podura cincta</name>
    <dbReference type="NCBI Taxonomy" id="48709"/>
    <lineage>
        <taxon>Eukaryota</taxon>
        <taxon>Metazoa</taxon>
        <taxon>Ecdysozoa</taxon>
        <taxon>Arthropoda</taxon>
        <taxon>Hexapoda</taxon>
        <taxon>Collembola</taxon>
        <taxon>Entomobryomorpha</taxon>
        <taxon>Entomobryoidea</taxon>
        <taxon>Orchesellidae</taxon>
        <taxon>Orchesellinae</taxon>
        <taxon>Orchesella</taxon>
    </lineage>
</organism>
<sequence length="2074" mass="230360">MSVPNNMVLLGFPPRVVAQLIPVIISCIPILVGVFSMWMQFADLAFYGIPLFGKAKIADSYDFIVVGAGSAGSAVAGRLSEDPRVSVLLLESGGDPNPLTYIPAAAPYLAHPSTYYFYSTVPQVNCAFGIINQSLPWPRGRGVGGSSNVNFMIYNRGNPNDYDRWAYITGDQRWSWKNVVRYFLKMEDYYGYWDGNGHHSKGGPLRIEPIRYAPGIDYVLAAGEEIGLPTRDANRIVQTPGLSPIDFTQEKGYRFSTYRAYIKPNEKRSNFKVLRYSQVTRIHFDNNLRAIGVSFLRHGVPKYVGANREIILSAGSMGSAQLLLLSGIGPRDHLLELGIKPLVNLPVGKIQRDLGLGSVLDYIKDGSGPISTPLALGDTLDAAFSTSRNILRRYLEPYVGQDAHFVVQILGLPKSVGNLRLADSDPNSLPLLDPKYYSDAGGQDMNVMLEGIQTVLRLYENTTNLGGKLGARLSPRHIPGCEQHEHRSRNYWECVTRTLTGTLYHPSSTCSMGKPGDPGTVVDSQLRVVGTRGLRVADSSIMPKLVNSNTNAPSIMIGEHCADMVKETWGLRSAAIDRSYDFIVVGGGSAGSAVAARLSEDPSVSVLLLESGGDPNPFSYVPAAVGSFAHELVQFPYVTEPQVNAAFGSINQSILWPRGRGLGGSSNINYMIYNRGNPNDYNRWAEITGDERWSWRTVIQYFLKMEDYYGYWDGNGFHSKGGPVRIEPVNYAPGIDYILAAGEEIGLPTRDPNTIVQTPGISPIDFTTKQGYRFSAYRAYIQPNEHRRNFKILRYSQVVKIHFNDALRAVGVTFVRHNVRHSVGARREIIISAGTMGSPQLLMLSGIGPKKHLQELGIKPLVDLPVGDGLQDHVTTYVGPFLLNKRHTSYIQERDLGISALLNYLRDGTGPISVPQGTTAFGLVSTSSSHHLWSNVFYAITNVGVHQSLGDNLDVVFNTKGNIFRRYLSSHLGQDAHFIIQSLGLPKSVGYLRLADTNPDSLPIINPRYYTDPKGQDMNAMLEGIQVLLNLYENTTSLGEELGAHLSPRHIPGCEQHLHRSRSYWECVVRTLTGTLYHPSSTCAMGKRGDPRTVVDSRLRVLGTKGLRVADSSIMPMVVNTNTNSPAMMIGEQCADIIKDAWGLLDNYDFIVVPWPRGRGLGGSSNVNFMIYNRGHQSDYNRWADITGDQRWNWKNVLRIFLKMEDYYGYWDGNGYHRKGGPLRIEPVRYAPGIDSVLAAGEEVGLPTRDANTIVQTPGISPIDFTQERGFRFSTFRAYIKPNENRPNFRVLRYSQVVKIHFDDKLRAVGVTFLRHGIQQYVGAKKEIILSAGTMGSAQLLMLSGIGPKDHLLELGIKPRLDLPVGNNLQDHVITYVGPFLLNKKHSSYIQERDLGLGAVLDYIKDGSGPLSIPLGSMQFAFLSTSYTNPSWSDLFWSMQNVGVYQSLGDGLDTLFNTRGKIFKRFLKPHVGQDAHFILQILGLPKSVGYLRLPDKNPNSLPIINPRYYTDPEGQDMNVMLEGIQILLNMYENTTSLGRDLGARLSPRHIPGCEQHEHSSNTNAPSIMIGELCADMVKQTWNLFREDIKSSFGFFNYMTILIMFFAVGAGSAGSALAARLSEDTSVSVLLLESGGNPNPFTYIPMAVPYLTHELTEYPYATVPQAHSAFGVKGQSIPWPRGRGLGGTSNTNFMMYNRGNPRDYDRWAHITKDKRWSWKNVLRFYLKMEDYYGYWDGNGFHSKGGPLRIEPVLYAPGSKFVLAAGEEIGLPTRDANRNVQTPGISPIDFTQERGYRFSTYRAYIQPNEKRPNLKILRYSQVVKINFDDELRAKGVTFLRHGVQQYVEAKKEIIISAGTMGSPQLLMLSGIGPKEHLLELGIKPLLDLPVGNNLQDHVVTYVGPFLLKKKHTSFIQERDLGLGAMLNYMKDGSGPISTPMGAMQFGLVSTSFTHPSWSDIFWSMQNVGVHGALGDSLDVLFNTKGHIFKRYLSPHLGQEAHFVIQSLGLPKSVGYLRLPDKNPNSLPIIDPKYYSDPKGQDMNAMLEGIQVLLKLYENTTSLGRELGAHLSPRHIP</sequence>